<keyword evidence="11" id="KW-1185">Reference proteome</keyword>
<comment type="subcellular location">
    <subcellularLocation>
        <location evidence="1">Nucleus inner membrane</location>
        <topology evidence="1">Multi-pass membrane protein</topology>
        <orientation evidence="1">Nucleoplasmic side</orientation>
    </subcellularLocation>
</comment>
<comment type="caution">
    <text evidence="10">The sequence shown here is derived from an EMBL/GenBank/DDBJ whole genome shotgun (WGS) entry which is preliminary data.</text>
</comment>
<evidence type="ECO:0000313" key="10">
    <source>
        <dbReference type="EMBL" id="KAK6923159.1"/>
    </source>
</evidence>
<reference evidence="10 11" key="1">
    <citation type="submission" date="2023-12" db="EMBL/GenBank/DDBJ databases">
        <title>A high-quality genome assembly for Dillenia turbinata (Dilleniales).</title>
        <authorList>
            <person name="Chanderbali A."/>
        </authorList>
    </citation>
    <scope>NUCLEOTIDE SEQUENCE [LARGE SCALE GENOMIC DNA]</scope>
    <source>
        <strain evidence="10">LSX21</strain>
        <tissue evidence="10">Leaf</tissue>
    </source>
</reference>
<keyword evidence="4 9" id="KW-0732">Signal</keyword>
<dbReference type="Pfam" id="PF10225">
    <property type="entry name" value="NEMP"/>
    <property type="match status" value="1"/>
</dbReference>
<dbReference type="Proteomes" id="UP001370490">
    <property type="component" value="Unassembled WGS sequence"/>
</dbReference>
<keyword evidence="7" id="KW-0539">Nucleus</keyword>
<dbReference type="PANTHER" id="PTHR31587">
    <property type="entry name" value="TRANSMEMBRANE PROTEIN (DUF2215)"/>
    <property type="match status" value="1"/>
</dbReference>
<dbReference type="EMBL" id="JBAMMX010000018">
    <property type="protein sequence ID" value="KAK6923159.1"/>
    <property type="molecule type" value="Genomic_DNA"/>
</dbReference>
<feature type="signal peptide" evidence="9">
    <location>
        <begin position="1"/>
        <end position="31"/>
    </location>
</feature>
<evidence type="ECO:0000256" key="7">
    <source>
        <dbReference type="ARBA" id="ARBA00023242"/>
    </source>
</evidence>
<comment type="similarity">
    <text evidence="2">Belongs to the NEMP family.</text>
</comment>
<sequence length="458" mass="51777">MALPNSSWLPSRLLFFFVFFFTLLTSHLSVSSDVKILVASQSVPLKLSPGLPMENSPAFKPKARVACERVKIQGCSRIKDLRKYAHSLKVNVTQQHESIRQSNVEVCLHRNSSLGLGMCTQGKWEKLTKGSWSRSLSPFGDKFMDICAGTSLDALEVSAGEVFLLHRVIFLAVGLVLLTVASSLSKSLVFYYSSAMAIGTILVVLMVLFQIGLGTVLLSYLPRLLHSVLMDLGISEDMYYPVCFWVVRKMILTEDGSIDISVSQFVAWSIRFVAFAMIVQSSLDPVLAMEAFFCCLIFSALLRKIFRLRSLRHLYKMVKRSRRRLHIANASPYGDSYDEYAYTTPRPADTKFSSPRSGRFSLASCNNRVQGYTRTPPSGLSDSATYYSTFHDTPERKKFSKEQWDKFTKDSTKKALEELVSSPDFNKWAVANAERITLTPKQDSSSSAYKRRRWFFWS</sequence>
<evidence type="ECO:0000256" key="5">
    <source>
        <dbReference type="ARBA" id="ARBA00022989"/>
    </source>
</evidence>
<dbReference type="InterPro" id="IPR019358">
    <property type="entry name" value="NEMP_fam"/>
</dbReference>
<evidence type="ECO:0000256" key="6">
    <source>
        <dbReference type="ARBA" id="ARBA00023136"/>
    </source>
</evidence>
<organism evidence="10 11">
    <name type="scientific">Dillenia turbinata</name>
    <dbReference type="NCBI Taxonomy" id="194707"/>
    <lineage>
        <taxon>Eukaryota</taxon>
        <taxon>Viridiplantae</taxon>
        <taxon>Streptophyta</taxon>
        <taxon>Embryophyta</taxon>
        <taxon>Tracheophyta</taxon>
        <taxon>Spermatophyta</taxon>
        <taxon>Magnoliopsida</taxon>
        <taxon>eudicotyledons</taxon>
        <taxon>Gunneridae</taxon>
        <taxon>Pentapetalae</taxon>
        <taxon>Dilleniales</taxon>
        <taxon>Dilleniaceae</taxon>
        <taxon>Dillenia</taxon>
    </lineage>
</organism>
<proteinExistence type="inferred from homology"/>
<dbReference type="AlphaFoldDB" id="A0AAN8Z1P1"/>
<keyword evidence="5 8" id="KW-1133">Transmembrane helix</keyword>
<feature type="transmembrane region" description="Helical" evidence="8">
    <location>
        <begin position="286"/>
        <end position="306"/>
    </location>
</feature>
<accession>A0AAN8Z1P1</accession>
<name>A0AAN8Z1P1_9MAGN</name>
<dbReference type="GO" id="GO:0005637">
    <property type="term" value="C:nuclear inner membrane"/>
    <property type="evidence" value="ECO:0007669"/>
    <property type="project" value="UniProtKB-SubCell"/>
</dbReference>
<dbReference type="PANTHER" id="PTHR31587:SF4">
    <property type="entry name" value="TRANSMEMBRANE PROTEIN (DUF2215)"/>
    <property type="match status" value="1"/>
</dbReference>
<evidence type="ECO:0000256" key="2">
    <source>
        <dbReference type="ARBA" id="ARBA00005748"/>
    </source>
</evidence>
<evidence type="ECO:0000256" key="9">
    <source>
        <dbReference type="SAM" id="SignalP"/>
    </source>
</evidence>
<evidence type="ECO:0000256" key="4">
    <source>
        <dbReference type="ARBA" id="ARBA00022729"/>
    </source>
</evidence>
<keyword evidence="3 8" id="KW-0812">Transmembrane</keyword>
<protein>
    <submittedName>
        <fullName evidence="10">NEMP family</fullName>
    </submittedName>
</protein>
<feature type="transmembrane region" description="Helical" evidence="8">
    <location>
        <begin position="164"/>
        <end position="184"/>
    </location>
</feature>
<evidence type="ECO:0000256" key="3">
    <source>
        <dbReference type="ARBA" id="ARBA00022692"/>
    </source>
</evidence>
<evidence type="ECO:0000256" key="1">
    <source>
        <dbReference type="ARBA" id="ARBA00004575"/>
    </source>
</evidence>
<gene>
    <name evidence="10" type="ORF">RJ641_011463</name>
</gene>
<evidence type="ECO:0000313" key="11">
    <source>
        <dbReference type="Proteomes" id="UP001370490"/>
    </source>
</evidence>
<evidence type="ECO:0000256" key="8">
    <source>
        <dbReference type="SAM" id="Phobius"/>
    </source>
</evidence>
<feature type="transmembrane region" description="Helical" evidence="8">
    <location>
        <begin position="196"/>
        <end position="218"/>
    </location>
</feature>
<keyword evidence="6 8" id="KW-0472">Membrane</keyword>
<feature type="chain" id="PRO_5043046357" evidence="9">
    <location>
        <begin position="32"/>
        <end position="458"/>
    </location>
</feature>